<name>A0A2M9EZ82_9BACL</name>
<dbReference type="PRINTS" id="PR00147">
    <property type="entry name" value="DNAPHOTLYASE"/>
</dbReference>
<evidence type="ECO:0000313" key="8">
    <source>
        <dbReference type="EMBL" id="PJK16518.1"/>
    </source>
</evidence>
<reference evidence="8 9" key="1">
    <citation type="submission" date="2017-10" db="EMBL/GenBank/DDBJ databases">
        <title>Draft genome of Chryseomicrobium casticus sp. nov.</title>
        <authorList>
            <person name="Chakraborty R."/>
            <person name="Saha T."/>
        </authorList>
    </citation>
    <scope>NUCLEOTIDE SEQUENCE [LARGE SCALE GENOMIC DNA]</scope>
    <source>
        <strain evidence="8 9">ET03</strain>
    </source>
</reference>
<dbReference type="PROSITE" id="PS00394">
    <property type="entry name" value="DNA_PHOTOLYASES_1_1"/>
    <property type="match status" value="1"/>
</dbReference>
<comment type="cofactor">
    <cofactor evidence="4">
        <name>FAD</name>
        <dbReference type="ChEBI" id="CHEBI:57692"/>
    </cofactor>
    <text evidence="4">Binds 1 FAD per subunit.</text>
</comment>
<feature type="domain" description="Photolyase/cryptochrome alpha/beta" evidence="7">
    <location>
        <begin position="1"/>
        <end position="130"/>
    </location>
</feature>
<dbReference type="Gene3D" id="1.10.579.10">
    <property type="entry name" value="DNA Cyclobutane Dipyrimidine Photolyase, subunit A, domain 3"/>
    <property type="match status" value="1"/>
</dbReference>
<comment type="caution">
    <text evidence="8">The sequence shown here is derived from an EMBL/GenBank/DDBJ whole genome shotgun (WGS) entry which is preliminary data.</text>
</comment>
<dbReference type="GO" id="GO:0006950">
    <property type="term" value="P:response to stress"/>
    <property type="evidence" value="ECO:0007669"/>
    <property type="project" value="UniProtKB-ARBA"/>
</dbReference>
<dbReference type="InterPro" id="IPR005101">
    <property type="entry name" value="Cryptochr/Photolyase_FAD-bd"/>
</dbReference>
<organism evidence="8 9">
    <name type="scientific">Chryseomicrobium excrementi</name>
    <dbReference type="NCBI Taxonomy" id="2041346"/>
    <lineage>
        <taxon>Bacteria</taxon>
        <taxon>Bacillati</taxon>
        <taxon>Bacillota</taxon>
        <taxon>Bacilli</taxon>
        <taxon>Bacillales</taxon>
        <taxon>Caryophanaceae</taxon>
        <taxon>Chryseomicrobium</taxon>
    </lineage>
</organism>
<gene>
    <name evidence="8" type="ORF">CQS04_05000</name>
</gene>
<dbReference type="Pfam" id="PF00875">
    <property type="entry name" value="DNA_photolyase"/>
    <property type="match status" value="1"/>
</dbReference>
<dbReference type="InterPro" id="IPR036155">
    <property type="entry name" value="Crypto/Photolyase_N_sf"/>
</dbReference>
<evidence type="ECO:0000313" key="9">
    <source>
        <dbReference type="Proteomes" id="UP000228680"/>
    </source>
</evidence>
<dbReference type="Gene3D" id="3.40.50.620">
    <property type="entry name" value="HUPs"/>
    <property type="match status" value="1"/>
</dbReference>
<dbReference type="GO" id="GO:0003904">
    <property type="term" value="F:deoxyribodipyrimidine photo-lyase activity"/>
    <property type="evidence" value="ECO:0007669"/>
    <property type="project" value="TreeGrafter"/>
</dbReference>
<dbReference type="PANTHER" id="PTHR11455:SF9">
    <property type="entry name" value="CRYPTOCHROME CIRCADIAN CLOCK 5 ISOFORM X1"/>
    <property type="match status" value="1"/>
</dbReference>
<dbReference type="SUPFAM" id="SSF48173">
    <property type="entry name" value="Cryptochrome/photolyase FAD-binding domain"/>
    <property type="match status" value="1"/>
</dbReference>
<dbReference type="Gene3D" id="1.25.40.80">
    <property type="match status" value="1"/>
</dbReference>
<dbReference type="Pfam" id="PF03441">
    <property type="entry name" value="FAD_binding_7"/>
    <property type="match status" value="1"/>
</dbReference>
<keyword evidence="3 5" id="KW-0157">Chromophore</keyword>
<accession>A0A2M9EZ82</accession>
<dbReference type="InterPro" id="IPR014729">
    <property type="entry name" value="Rossmann-like_a/b/a_fold"/>
</dbReference>
<keyword evidence="8" id="KW-0456">Lyase</keyword>
<keyword evidence="9" id="KW-1185">Reference proteome</keyword>
<evidence type="ECO:0000256" key="2">
    <source>
        <dbReference type="ARBA" id="ARBA00022827"/>
    </source>
</evidence>
<feature type="binding site" evidence="4">
    <location>
        <position position="212"/>
    </location>
    <ligand>
        <name>FAD</name>
        <dbReference type="ChEBI" id="CHEBI:57692"/>
    </ligand>
</feature>
<dbReference type="Proteomes" id="UP000228680">
    <property type="component" value="Unassembled WGS sequence"/>
</dbReference>
<evidence type="ECO:0000256" key="4">
    <source>
        <dbReference type="PIRSR" id="PIRSR602081-1"/>
    </source>
</evidence>
<dbReference type="OrthoDB" id="9772484at2"/>
<dbReference type="GO" id="GO:0003677">
    <property type="term" value="F:DNA binding"/>
    <property type="evidence" value="ECO:0007669"/>
    <property type="project" value="TreeGrafter"/>
</dbReference>
<proteinExistence type="inferred from homology"/>
<dbReference type="GO" id="GO:0071949">
    <property type="term" value="F:FAD binding"/>
    <property type="evidence" value="ECO:0007669"/>
    <property type="project" value="TreeGrafter"/>
</dbReference>
<dbReference type="InterPro" id="IPR006050">
    <property type="entry name" value="DNA_photolyase_N"/>
</dbReference>
<dbReference type="SUPFAM" id="SSF52425">
    <property type="entry name" value="Cryptochrome/photolyase, N-terminal domain"/>
    <property type="match status" value="1"/>
</dbReference>
<feature type="binding site" evidence="4">
    <location>
        <begin position="226"/>
        <end position="230"/>
    </location>
    <ligand>
        <name>FAD</name>
        <dbReference type="ChEBI" id="CHEBI:57692"/>
    </ligand>
</feature>
<evidence type="ECO:0000259" key="7">
    <source>
        <dbReference type="PROSITE" id="PS51645"/>
    </source>
</evidence>
<dbReference type="InterPro" id="IPR036134">
    <property type="entry name" value="Crypto/Photolyase_FAD-like_sf"/>
</dbReference>
<feature type="binding site" evidence="4">
    <location>
        <begin position="366"/>
        <end position="368"/>
    </location>
    <ligand>
        <name>FAD</name>
        <dbReference type="ChEBI" id="CHEBI:57692"/>
    </ligand>
</feature>
<evidence type="ECO:0000256" key="3">
    <source>
        <dbReference type="ARBA" id="ARBA00022991"/>
    </source>
</evidence>
<evidence type="ECO:0000256" key="5">
    <source>
        <dbReference type="RuleBase" id="RU004182"/>
    </source>
</evidence>
<comment type="similarity">
    <text evidence="5">Belongs to the DNA photolyase family.</text>
</comment>
<keyword evidence="2 4" id="KW-0274">FAD</keyword>
<dbReference type="AlphaFoldDB" id="A0A2M9EZ82"/>
<dbReference type="GO" id="GO:0009416">
    <property type="term" value="P:response to light stimulus"/>
    <property type="evidence" value="ECO:0007669"/>
    <property type="project" value="TreeGrafter"/>
</dbReference>
<dbReference type="PROSITE" id="PS51645">
    <property type="entry name" value="PHR_CRY_ALPHA_BETA"/>
    <property type="match status" value="1"/>
</dbReference>
<protein>
    <submittedName>
        <fullName evidence="8">Deoxyribodipyrimidine photolyase</fullName>
    </submittedName>
</protein>
<dbReference type="InterPro" id="IPR018394">
    <property type="entry name" value="DNA_photolyase_1_CS_C"/>
</dbReference>
<dbReference type="GO" id="GO:0006139">
    <property type="term" value="P:nucleobase-containing compound metabolic process"/>
    <property type="evidence" value="ECO:0007669"/>
    <property type="project" value="UniProtKB-ARBA"/>
</dbReference>
<feature type="binding site" evidence="4">
    <location>
        <position position="266"/>
    </location>
    <ligand>
        <name>FAD</name>
        <dbReference type="ChEBI" id="CHEBI:57692"/>
    </ligand>
</feature>
<evidence type="ECO:0000256" key="1">
    <source>
        <dbReference type="ARBA" id="ARBA00022630"/>
    </source>
</evidence>
<dbReference type="EMBL" id="PCGR01000002">
    <property type="protein sequence ID" value="PJK16518.1"/>
    <property type="molecule type" value="Genomic_DNA"/>
</dbReference>
<dbReference type="RefSeq" id="WP_100353087.1">
    <property type="nucleotide sequence ID" value="NZ_PCGR01000002.1"/>
</dbReference>
<keyword evidence="1 4" id="KW-0285">Flavoprotein</keyword>
<dbReference type="InterPro" id="IPR002081">
    <property type="entry name" value="Cryptochrome/DNA_photolyase_1"/>
</dbReference>
<dbReference type="PANTHER" id="PTHR11455">
    <property type="entry name" value="CRYPTOCHROME"/>
    <property type="match status" value="1"/>
</dbReference>
<evidence type="ECO:0000256" key="6">
    <source>
        <dbReference type="SAM" id="MobiDB-lite"/>
    </source>
</evidence>
<feature type="region of interest" description="Disordered" evidence="6">
    <location>
        <begin position="477"/>
        <end position="499"/>
    </location>
</feature>
<sequence>MQQIVWLKRDLRVHDHQPLAEAARTGPVLVLYVAEPSIWEQSDLSLRHFHFVLESLQELEQIVRSLGGQMAYFVGEMEDVLEHLYQAYGEFRLLAHQEHGTPATFERDKRLHTWMTSHGLVFDEFAQNGIVRGARKLSGLADHWEAYMQQPLISVPQYFLSSDTLPEAFSERLESLERFEVKGRALYAGQRGGTREGKQLLESFLSNRFPKYHVHISKPWESQVSSSRLSPYLAWGNLSMREVVQATRLKQQQLSDRFEKRALEMFEARLRWQGHFIQRFEFMPELAEQTLNPAFDSARTTEDEALFRKWYYGRTGIPMVDAAMRALHETGWIHFRSRAMVLSFVCNTLRFDWRRPAHGLAQLFIDYDPGIHFNQIQMQAGSSGFHTIRIYNPVKMGQEQDPNGRFIRRYVPELRGLSNTFIHEPWLSPHFAELDYPEPVVNIHDANRLSRELFYSIKKHPDTVTRAEELLELFGSSRSSAPDKRRTEGEQLTFELDDI</sequence>